<dbReference type="InterPro" id="IPR045072">
    <property type="entry name" value="MKRN-like"/>
</dbReference>
<protein>
    <recommendedName>
        <fullName evidence="6">C3H1-type domain-containing protein</fullName>
    </recommendedName>
</protein>
<dbReference type="AlphaFoldDB" id="A0A5J5F9L9"/>
<dbReference type="PANTHER" id="PTHR11224:SF10">
    <property type="entry name" value="IP09428P-RELATED"/>
    <property type="match status" value="1"/>
</dbReference>
<feature type="zinc finger region" description="C3H1-type" evidence="4">
    <location>
        <begin position="142"/>
        <end position="169"/>
    </location>
</feature>
<dbReference type="Pfam" id="PF00642">
    <property type="entry name" value="zf-CCCH"/>
    <property type="match status" value="2"/>
</dbReference>
<dbReference type="InterPro" id="IPR036855">
    <property type="entry name" value="Znf_CCCH_sf"/>
</dbReference>
<dbReference type="EMBL" id="VXIS01000011">
    <property type="protein sequence ID" value="KAA8913846.1"/>
    <property type="molecule type" value="Genomic_DNA"/>
</dbReference>
<dbReference type="SMART" id="SM00356">
    <property type="entry name" value="ZnF_C3H1"/>
    <property type="match status" value="2"/>
</dbReference>
<dbReference type="InterPro" id="IPR000571">
    <property type="entry name" value="Znf_CCCH"/>
</dbReference>
<dbReference type="InParanoid" id="A0A5J5F9L9"/>
<evidence type="ECO:0000256" key="3">
    <source>
        <dbReference type="ARBA" id="ARBA00022833"/>
    </source>
</evidence>
<gene>
    <name evidence="7" type="ORF">FN846DRAFT_1026396</name>
</gene>
<keyword evidence="1 4" id="KW-0479">Metal-binding</keyword>
<feature type="domain" description="C3H1-type" evidence="6">
    <location>
        <begin position="113"/>
        <end position="140"/>
    </location>
</feature>
<organism evidence="7 8">
    <name type="scientific">Sphaerosporella brunnea</name>
    <dbReference type="NCBI Taxonomy" id="1250544"/>
    <lineage>
        <taxon>Eukaryota</taxon>
        <taxon>Fungi</taxon>
        <taxon>Dikarya</taxon>
        <taxon>Ascomycota</taxon>
        <taxon>Pezizomycotina</taxon>
        <taxon>Pezizomycetes</taxon>
        <taxon>Pezizales</taxon>
        <taxon>Pyronemataceae</taxon>
        <taxon>Sphaerosporella</taxon>
    </lineage>
</organism>
<dbReference type="GO" id="GO:0000209">
    <property type="term" value="P:protein polyubiquitination"/>
    <property type="evidence" value="ECO:0007669"/>
    <property type="project" value="InterPro"/>
</dbReference>
<proteinExistence type="predicted"/>
<dbReference type="SUPFAM" id="SSF90229">
    <property type="entry name" value="CCCH zinc finger"/>
    <property type="match status" value="1"/>
</dbReference>
<feature type="compositionally biased region" description="Low complexity" evidence="5">
    <location>
        <begin position="235"/>
        <end position="249"/>
    </location>
</feature>
<feature type="domain" description="C3H1-type" evidence="6">
    <location>
        <begin position="142"/>
        <end position="169"/>
    </location>
</feature>
<dbReference type="PANTHER" id="PTHR11224">
    <property type="entry name" value="MAKORIN-RELATED"/>
    <property type="match status" value="1"/>
</dbReference>
<accession>A0A5J5F9L9</accession>
<dbReference type="OrthoDB" id="411372at2759"/>
<feature type="region of interest" description="Disordered" evidence="5">
    <location>
        <begin position="532"/>
        <end position="599"/>
    </location>
</feature>
<reference evidence="7 8" key="1">
    <citation type="submission" date="2019-09" db="EMBL/GenBank/DDBJ databases">
        <title>Draft genome of the ectomycorrhizal ascomycete Sphaerosporella brunnea.</title>
        <authorList>
            <consortium name="DOE Joint Genome Institute"/>
            <person name="Benucci G.M."/>
            <person name="Marozzi G."/>
            <person name="Antonielli L."/>
            <person name="Sanchez S."/>
            <person name="Marco P."/>
            <person name="Wang X."/>
            <person name="Falini L.B."/>
            <person name="Barry K."/>
            <person name="Haridas S."/>
            <person name="Lipzen A."/>
            <person name="Labutti K."/>
            <person name="Grigoriev I.V."/>
            <person name="Murat C."/>
            <person name="Martin F."/>
            <person name="Albertini E."/>
            <person name="Donnini D."/>
            <person name="Bonito G."/>
        </authorList>
    </citation>
    <scope>NUCLEOTIDE SEQUENCE [LARGE SCALE GENOMIC DNA]</scope>
    <source>
        <strain evidence="7 8">Sb_GMNB300</strain>
    </source>
</reference>
<evidence type="ECO:0000256" key="4">
    <source>
        <dbReference type="PROSITE-ProRule" id="PRU00723"/>
    </source>
</evidence>
<dbReference type="PROSITE" id="PS50103">
    <property type="entry name" value="ZF_C3H1"/>
    <property type="match status" value="2"/>
</dbReference>
<feature type="compositionally biased region" description="Polar residues" evidence="5">
    <location>
        <begin position="63"/>
        <end position="77"/>
    </location>
</feature>
<feature type="region of interest" description="Disordered" evidence="5">
    <location>
        <begin position="421"/>
        <end position="468"/>
    </location>
</feature>
<evidence type="ECO:0000256" key="5">
    <source>
        <dbReference type="SAM" id="MobiDB-lite"/>
    </source>
</evidence>
<feature type="compositionally biased region" description="Low complexity" evidence="5">
    <location>
        <begin position="452"/>
        <end position="464"/>
    </location>
</feature>
<evidence type="ECO:0000259" key="6">
    <source>
        <dbReference type="PROSITE" id="PS50103"/>
    </source>
</evidence>
<dbReference type="Gene3D" id="4.10.1000.10">
    <property type="entry name" value="Zinc finger, CCCH-type"/>
    <property type="match status" value="1"/>
</dbReference>
<dbReference type="GO" id="GO:0008270">
    <property type="term" value="F:zinc ion binding"/>
    <property type="evidence" value="ECO:0007669"/>
    <property type="project" value="UniProtKB-KW"/>
</dbReference>
<evidence type="ECO:0000256" key="1">
    <source>
        <dbReference type="ARBA" id="ARBA00022723"/>
    </source>
</evidence>
<keyword evidence="3 4" id="KW-0862">Zinc</keyword>
<dbReference type="Proteomes" id="UP000326924">
    <property type="component" value="Unassembled WGS sequence"/>
</dbReference>
<keyword evidence="2 4" id="KW-0863">Zinc-finger</keyword>
<feature type="compositionally biased region" description="Basic and acidic residues" evidence="5">
    <location>
        <begin position="421"/>
        <end position="431"/>
    </location>
</feature>
<feature type="compositionally biased region" description="Polar residues" evidence="5">
    <location>
        <begin position="1"/>
        <end position="39"/>
    </location>
</feature>
<feature type="region of interest" description="Disordered" evidence="5">
    <location>
        <begin position="1"/>
        <end position="110"/>
    </location>
</feature>
<feature type="zinc finger region" description="C3H1-type" evidence="4">
    <location>
        <begin position="113"/>
        <end position="140"/>
    </location>
</feature>
<dbReference type="GO" id="GO:0061630">
    <property type="term" value="F:ubiquitin protein ligase activity"/>
    <property type="evidence" value="ECO:0007669"/>
    <property type="project" value="InterPro"/>
</dbReference>
<evidence type="ECO:0000256" key="2">
    <source>
        <dbReference type="ARBA" id="ARBA00022771"/>
    </source>
</evidence>
<comment type="caution">
    <text evidence="7">The sequence shown here is derived from an EMBL/GenBank/DDBJ whole genome shotgun (WGS) entry which is preliminary data.</text>
</comment>
<sequence>MPPSNENLDSPTASPINNSTILGSNDIATNPRATTPTPLHSNPNHHSRSNSAARRSIPPVQGQLPSAVNCNSTSNALPTAMPSKQPHGQPPGIPIGPGVPAFDGSRSPPGSKNLNHVPCKFFRQGACQAGKACPFSHSTDPTTESAPCKYFSKGNCKFGGKCALAHILPDGRRVNRPQMHNNSHLHFGRMDPAFTNHRSALHNSLMQANSHVGHHTPNHSLGGPEDFPALPGSQPIPQAEQAAAQSISETQLASPRNSDSLAISSLASSQRTLGPLDATLPASIDRYDYSYYAKHGPFASSVPNTFGVDSPPPSLPSSIRGEATLSALRRSAFGDDDGAELSRSAQLREGSFGERILHSSASRRNKVYSSSYGGTQTLFNGCHGINGARDNSSAIDTSEGAFAFEEDFLPESLTDLLTPAERNRRMSRTDDDNGAAFGRSFTAPGTPGDAFGSPPIGSPGSWGPLINRHKREDDHSQISGLGHVGSPLRHSYLHSDANPIGVFASSLGRSGISALTQSLKFGSFTEEPSIPSKGIAINGRPIERTTSSPRLGNSKVHPIDEEPETQFNLEVEEEGPSKQTGGFSNLGIGVGDRFLSGRP</sequence>
<feature type="region of interest" description="Disordered" evidence="5">
    <location>
        <begin position="210"/>
        <end position="256"/>
    </location>
</feature>
<evidence type="ECO:0000313" key="8">
    <source>
        <dbReference type="Proteomes" id="UP000326924"/>
    </source>
</evidence>
<name>A0A5J5F9L9_9PEZI</name>
<evidence type="ECO:0000313" key="7">
    <source>
        <dbReference type="EMBL" id="KAA8913846.1"/>
    </source>
</evidence>
<keyword evidence="8" id="KW-1185">Reference proteome</keyword>